<evidence type="ECO:0000313" key="13">
    <source>
        <dbReference type="EMBL" id="EDM26684.1"/>
    </source>
</evidence>
<evidence type="ECO:0000256" key="9">
    <source>
        <dbReference type="ARBA" id="ARBA00048540"/>
    </source>
</evidence>
<keyword evidence="4 10" id="KW-0808">Transferase</keyword>
<evidence type="ECO:0000256" key="4">
    <source>
        <dbReference type="ARBA" id="ARBA00022679"/>
    </source>
</evidence>
<dbReference type="PIRSF" id="PIRSF006268">
    <property type="entry name" value="ApbE"/>
    <property type="match status" value="1"/>
</dbReference>
<dbReference type="OrthoDB" id="9778595at2"/>
<comment type="catalytic activity">
    <reaction evidence="9 10">
        <text>L-threonyl-[protein] + FAD = FMN-L-threonyl-[protein] + AMP + H(+)</text>
        <dbReference type="Rhea" id="RHEA:36847"/>
        <dbReference type="Rhea" id="RHEA-COMP:11060"/>
        <dbReference type="Rhea" id="RHEA-COMP:11061"/>
        <dbReference type="ChEBI" id="CHEBI:15378"/>
        <dbReference type="ChEBI" id="CHEBI:30013"/>
        <dbReference type="ChEBI" id="CHEBI:57692"/>
        <dbReference type="ChEBI" id="CHEBI:74257"/>
        <dbReference type="ChEBI" id="CHEBI:456215"/>
        <dbReference type="EC" id="2.7.1.180"/>
    </reaction>
</comment>
<feature type="binding site" evidence="11">
    <location>
        <position position="277"/>
    </location>
    <ligand>
        <name>Mg(2+)</name>
        <dbReference type="ChEBI" id="CHEBI:18420"/>
    </ligand>
</feature>
<evidence type="ECO:0000256" key="1">
    <source>
        <dbReference type="ARBA" id="ARBA00011955"/>
    </source>
</evidence>
<dbReference type="STRING" id="313628.LNTAR_18595"/>
<keyword evidence="3 10" id="KW-0285">Flavoprotein</keyword>
<comment type="similarity">
    <text evidence="10">Belongs to the ApbE family.</text>
</comment>
<evidence type="ECO:0000256" key="3">
    <source>
        <dbReference type="ARBA" id="ARBA00022630"/>
    </source>
</evidence>
<keyword evidence="7 10" id="KW-0460">Magnesium</keyword>
<dbReference type="GO" id="GO:0016740">
    <property type="term" value="F:transferase activity"/>
    <property type="evidence" value="ECO:0007669"/>
    <property type="project" value="UniProtKB-UniRule"/>
</dbReference>
<evidence type="ECO:0000256" key="8">
    <source>
        <dbReference type="ARBA" id="ARBA00031306"/>
    </source>
</evidence>
<gene>
    <name evidence="13" type="ORF">LNTAR_18595</name>
</gene>
<dbReference type="PANTHER" id="PTHR30040">
    <property type="entry name" value="THIAMINE BIOSYNTHESIS LIPOPROTEIN APBE"/>
    <property type="match status" value="1"/>
</dbReference>
<evidence type="ECO:0000256" key="12">
    <source>
        <dbReference type="SAM" id="SignalP"/>
    </source>
</evidence>
<protein>
    <recommendedName>
        <fullName evidence="2 10">FAD:protein FMN transferase</fullName>
        <ecNumber evidence="1 10">2.7.1.180</ecNumber>
    </recommendedName>
    <alternativeName>
        <fullName evidence="8 10">Flavin transferase</fullName>
    </alternativeName>
</protein>
<accession>A6DNM5</accession>
<keyword evidence="6 10" id="KW-0274">FAD</keyword>
<dbReference type="InterPro" id="IPR003374">
    <property type="entry name" value="ApbE-like_sf"/>
</dbReference>
<evidence type="ECO:0000313" key="14">
    <source>
        <dbReference type="Proteomes" id="UP000004947"/>
    </source>
</evidence>
<proteinExistence type="inferred from homology"/>
<dbReference type="eggNOG" id="COG1477">
    <property type="taxonomic scope" value="Bacteria"/>
</dbReference>
<keyword evidence="5 10" id="KW-0479">Metal-binding</keyword>
<organism evidence="13 14">
    <name type="scientific">Lentisphaera araneosa HTCC2155</name>
    <dbReference type="NCBI Taxonomy" id="313628"/>
    <lineage>
        <taxon>Bacteria</taxon>
        <taxon>Pseudomonadati</taxon>
        <taxon>Lentisphaerota</taxon>
        <taxon>Lentisphaeria</taxon>
        <taxon>Lentisphaerales</taxon>
        <taxon>Lentisphaeraceae</taxon>
        <taxon>Lentisphaera</taxon>
    </lineage>
</organism>
<dbReference type="Pfam" id="PF02424">
    <property type="entry name" value="ApbE"/>
    <property type="match status" value="1"/>
</dbReference>
<evidence type="ECO:0000256" key="6">
    <source>
        <dbReference type="ARBA" id="ARBA00022827"/>
    </source>
</evidence>
<evidence type="ECO:0000256" key="2">
    <source>
        <dbReference type="ARBA" id="ARBA00016337"/>
    </source>
</evidence>
<dbReference type="GO" id="GO:0046872">
    <property type="term" value="F:metal ion binding"/>
    <property type="evidence" value="ECO:0007669"/>
    <property type="project" value="UniProtKB-UniRule"/>
</dbReference>
<comment type="caution">
    <text evidence="13">The sequence shown here is derived from an EMBL/GenBank/DDBJ whole genome shotgun (WGS) entry which is preliminary data.</text>
</comment>
<dbReference type="EC" id="2.7.1.180" evidence="1 10"/>
<dbReference type="SUPFAM" id="SSF143631">
    <property type="entry name" value="ApbE-like"/>
    <property type="match status" value="1"/>
</dbReference>
<feature type="binding site" evidence="11">
    <location>
        <position position="164"/>
    </location>
    <ligand>
        <name>Mg(2+)</name>
        <dbReference type="ChEBI" id="CHEBI:18420"/>
    </ligand>
</feature>
<feature type="chain" id="PRO_5039916549" description="FAD:protein FMN transferase" evidence="12">
    <location>
        <begin position="17"/>
        <end position="319"/>
    </location>
</feature>
<dbReference type="RefSeq" id="WP_007279463.1">
    <property type="nucleotide sequence ID" value="NZ_ABCK01000014.1"/>
</dbReference>
<evidence type="ECO:0000256" key="11">
    <source>
        <dbReference type="PIRSR" id="PIRSR006268-2"/>
    </source>
</evidence>
<evidence type="ECO:0000256" key="5">
    <source>
        <dbReference type="ARBA" id="ARBA00022723"/>
    </source>
</evidence>
<keyword evidence="13" id="KW-0449">Lipoprotein</keyword>
<dbReference type="PANTHER" id="PTHR30040:SF2">
    <property type="entry name" value="FAD:PROTEIN FMN TRANSFERASE"/>
    <property type="match status" value="1"/>
</dbReference>
<dbReference type="Gene3D" id="3.10.520.10">
    <property type="entry name" value="ApbE-like domains"/>
    <property type="match status" value="1"/>
</dbReference>
<dbReference type="AlphaFoldDB" id="A6DNM5"/>
<comment type="cofactor">
    <cofactor evidence="11">
        <name>Mg(2+)</name>
        <dbReference type="ChEBI" id="CHEBI:18420"/>
    </cofactor>
    <cofactor evidence="11">
        <name>Mn(2+)</name>
        <dbReference type="ChEBI" id="CHEBI:29035"/>
    </cofactor>
    <text evidence="11">Magnesium. Can also use manganese.</text>
</comment>
<evidence type="ECO:0000256" key="10">
    <source>
        <dbReference type="PIRNR" id="PIRNR006268"/>
    </source>
</evidence>
<dbReference type="Proteomes" id="UP000004947">
    <property type="component" value="Unassembled WGS sequence"/>
</dbReference>
<feature type="signal peptide" evidence="12">
    <location>
        <begin position="1"/>
        <end position="16"/>
    </location>
</feature>
<dbReference type="EMBL" id="ABCK01000014">
    <property type="protein sequence ID" value="EDM26684.1"/>
    <property type="molecule type" value="Genomic_DNA"/>
</dbReference>
<keyword evidence="12" id="KW-0732">Signal</keyword>
<name>A6DNM5_9BACT</name>
<dbReference type="InterPro" id="IPR024932">
    <property type="entry name" value="ApbE"/>
</dbReference>
<feature type="binding site" evidence="11">
    <location>
        <position position="273"/>
    </location>
    <ligand>
        <name>Mg(2+)</name>
        <dbReference type="ChEBI" id="CHEBI:18420"/>
    </ligand>
</feature>
<keyword evidence="14" id="KW-1185">Reference proteome</keyword>
<sequence>MKLLALFACFLFSVHADLQPHNFTSRQMGCDFRVMIYSENADLAKRAAEKAFARILEINQACSDYLVKSEVNSLSASHQEWFPLSEDLFTVLDYSLNLSEQSSGAFDITCGPLTRMWRKARFMKKIPSDKEIARNLERCGYRKIELKDQQAKLLAPQMKIDLGAVAKGYAIDEAMKVLKRNSIQHAMIDASGDLLMTAHPTGKWTIYLSDRNHSINNEYIQIKQGALATSGSSLQNLKKDGKTYSHIIDPRTGRALTQNQRVSVFAESAMEADALASSFSVLNFQENSLLLKNCGVRINNGNSIHQSKNFPTVYSGDKL</sequence>
<reference evidence="13 14" key="1">
    <citation type="journal article" date="2010" name="J. Bacteriol.">
        <title>Genome sequence of Lentisphaera araneosa HTCC2155T, the type species of the order Lentisphaerales in the phylum Lentisphaerae.</title>
        <authorList>
            <person name="Thrash J.C."/>
            <person name="Cho J.C."/>
            <person name="Vergin K.L."/>
            <person name="Morris R.M."/>
            <person name="Giovannoni S.J."/>
        </authorList>
    </citation>
    <scope>NUCLEOTIDE SEQUENCE [LARGE SCALE GENOMIC DNA]</scope>
    <source>
        <strain evidence="13 14">HTCC2155</strain>
    </source>
</reference>
<evidence type="ECO:0000256" key="7">
    <source>
        <dbReference type="ARBA" id="ARBA00022842"/>
    </source>
</evidence>